<reference evidence="2" key="1">
    <citation type="journal article" date="2019" name="Int. J. Syst. Evol. Microbiol.">
        <title>The Global Catalogue of Microorganisms (GCM) 10K type strain sequencing project: providing services to taxonomists for standard genome sequencing and annotation.</title>
        <authorList>
            <consortium name="The Broad Institute Genomics Platform"/>
            <consortium name="The Broad Institute Genome Sequencing Center for Infectious Disease"/>
            <person name="Wu L."/>
            <person name="Ma J."/>
        </authorList>
    </citation>
    <scope>NUCLEOTIDE SEQUENCE [LARGE SCALE GENOMIC DNA]</scope>
    <source>
        <strain evidence="2">CCUG 52537</strain>
    </source>
</reference>
<dbReference type="RefSeq" id="WP_381484940.1">
    <property type="nucleotide sequence ID" value="NZ_JBHTIK010000001.1"/>
</dbReference>
<comment type="caution">
    <text evidence="1">The sequence shown here is derived from an EMBL/GenBank/DDBJ whole genome shotgun (WGS) entry which is preliminary data.</text>
</comment>
<evidence type="ECO:0000313" key="1">
    <source>
        <dbReference type="EMBL" id="MFD0846901.1"/>
    </source>
</evidence>
<dbReference type="EMBL" id="JBHTIK010000001">
    <property type="protein sequence ID" value="MFD0846901.1"/>
    <property type="molecule type" value="Genomic_DNA"/>
</dbReference>
<name>A0ABW3BZR7_SPHXN</name>
<dbReference type="Proteomes" id="UP001597124">
    <property type="component" value="Unassembled WGS sequence"/>
</dbReference>
<accession>A0ABW3BZR7</accession>
<sequence length="76" mass="7985">MTMTLAERLVAAPKLPAYTDALAPALMGLADDNDPLILLAAVATASRLALEHFTAHEVAELLRAIANEYDGGGRPN</sequence>
<keyword evidence="2" id="KW-1185">Reference proteome</keyword>
<organism evidence="1 2">
    <name type="scientific">Sphingosinicella xenopeptidilytica</name>
    <dbReference type="NCBI Taxonomy" id="364098"/>
    <lineage>
        <taxon>Bacteria</taxon>
        <taxon>Pseudomonadati</taxon>
        <taxon>Pseudomonadota</taxon>
        <taxon>Alphaproteobacteria</taxon>
        <taxon>Sphingomonadales</taxon>
        <taxon>Sphingosinicellaceae</taxon>
        <taxon>Sphingosinicella</taxon>
    </lineage>
</organism>
<proteinExistence type="predicted"/>
<protein>
    <submittedName>
        <fullName evidence="1">Uncharacterized protein</fullName>
    </submittedName>
</protein>
<gene>
    <name evidence="1" type="ORF">ACFQ00_01050</name>
</gene>
<evidence type="ECO:0000313" key="2">
    <source>
        <dbReference type="Proteomes" id="UP001597124"/>
    </source>
</evidence>